<evidence type="ECO:0000313" key="2">
    <source>
        <dbReference type="EMBL" id="CEM11676.1"/>
    </source>
</evidence>
<feature type="region of interest" description="Disordered" evidence="1">
    <location>
        <begin position="399"/>
        <end position="453"/>
    </location>
</feature>
<dbReference type="InParanoid" id="A0A0G4FEP7"/>
<sequence>MIQITDSCGNLLFSLPLRNFATSGIVHALHQASQYHSCSPALFVTDNSSVVAYKRFDLDRRDDAFLVLAVVHSGGLVSESIPSLVMERLRGWLSCLHRAVVLLLGACPPTPMAGAKKALQTLGPLLRCLLSEGVDPGLSPAPIHVGPSLQCAEYVGFSASAWELLQEVQKGLHELDGGADKREPQLCAALSWKGRTLAATPKWKSQDTIDQLLLLAHADTVGVPRFGSALERKDASQSSQCPVRVPTAHGGYDQEPDDASCPKSLTSLTCLRLYGPSTRCPKRTKDASLGAQDDGAACQEECGKTRMIPESFASVPLPSGAPSRVYHRGMPSLTSSIPVPTREPVPEDDSSIPSYPTTPRSWRGEAGHNLVLFQMPSRPGQEEGDEGDGEASELMSLRDGEANPAPAGGTAQSKDRPHSIEGDSDSSSSHGGTDSPIPMPSQPGQGPPYGFAHLRQLSTGPAAVQTSDGYPSCIDTSAIRCCRLPRGISPVFVADAGQVDAPPGDKAGQSEAPSSAEPLPADGECERSLVLSVLEDRQERSSNISPKMLHQVLSSDPCRRRLRSCLGDLCTTCIPMPQHVDCALLIDTASHESLVQPSVAGCIPQQSSRQRKLICGIRRIALWRSSLPPLSACRPFHVVGLSSYTVVGGRRDDDGLEVWIASTRGARLDGPAHLLERPTYGTRVALSTVKNMLQTAPSLLQVREVHGEEPDAAASSVPHETSALLWLVETMSRGCTLPVTK</sequence>
<feature type="compositionally biased region" description="Polar residues" evidence="1">
    <location>
        <begin position="351"/>
        <end position="360"/>
    </location>
</feature>
<organism evidence="2 3">
    <name type="scientific">Vitrella brassicaformis (strain CCMP3155)</name>
    <dbReference type="NCBI Taxonomy" id="1169540"/>
    <lineage>
        <taxon>Eukaryota</taxon>
        <taxon>Sar</taxon>
        <taxon>Alveolata</taxon>
        <taxon>Colpodellida</taxon>
        <taxon>Vitrellaceae</taxon>
        <taxon>Vitrella</taxon>
    </lineage>
</organism>
<dbReference type="EMBL" id="CDMY01000422">
    <property type="protein sequence ID" value="CEM11676.1"/>
    <property type="molecule type" value="Genomic_DNA"/>
</dbReference>
<dbReference type="VEuPathDB" id="CryptoDB:Vbra_5791"/>
<evidence type="ECO:0000256" key="1">
    <source>
        <dbReference type="SAM" id="MobiDB-lite"/>
    </source>
</evidence>
<accession>A0A0G4FEP7</accession>
<protein>
    <submittedName>
        <fullName evidence="2">Uncharacterized protein</fullName>
    </submittedName>
</protein>
<gene>
    <name evidence="2" type="ORF">Vbra_5791</name>
</gene>
<name>A0A0G4FEP7_VITBC</name>
<feature type="region of interest" description="Disordered" evidence="1">
    <location>
        <begin position="496"/>
        <end position="522"/>
    </location>
</feature>
<dbReference type="Proteomes" id="UP000041254">
    <property type="component" value="Unassembled WGS sequence"/>
</dbReference>
<reference evidence="2 3" key="1">
    <citation type="submission" date="2014-11" db="EMBL/GenBank/DDBJ databases">
        <authorList>
            <person name="Zhu J."/>
            <person name="Qi W."/>
            <person name="Song R."/>
        </authorList>
    </citation>
    <scope>NUCLEOTIDE SEQUENCE [LARGE SCALE GENOMIC DNA]</scope>
</reference>
<keyword evidence="3" id="KW-1185">Reference proteome</keyword>
<feature type="compositionally biased region" description="Low complexity" evidence="1">
    <location>
        <begin position="425"/>
        <end position="435"/>
    </location>
</feature>
<proteinExistence type="predicted"/>
<feature type="region of interest" description="Disordered" evidence="1">
    <location>
        <begin position="320"/>
        <end position="363"/>
    </location>
</feature>
<dbReference type="AlphaFoldDB" id="A0A0G4FEP7"/>
<evidence type="ECO:0000313" key="3">
    <source>
        <dbReference type="Proteomes" id="UP000041254"/>
    </source>
</evidence>